<sequence length="633" mass="71020">MGQQPSQPHSSEHVERGIAAISLEQEHRPLNVSMRGLANDILVDHIFPLLDVRDIINLRRASFQINCLSTEGIVWKRILKRAHHYLPPVPPTSKYSLCNLSAAEAERLLTRAVSLHDRYDRRIVRPLRRWEIDAGRTVLDMALLPGGQYLVASVADQSRTRFAIDLYTTDFAYRLGFPVARYDVPSRAFHLRTKYMTFRGRPGIAITYVRRDYRRPQFAERYGNINSFPPEWEDPRWRRVLMYECAVVYAPLDALETVCEDVRPMCPVRLRVRAMPRPFQVLAEITSRSRMSNAVIEDDVRGAPLLAVLKHVPGGDRVVYKNLDGGAGTTMVCSPQPDYQGLPQSIMAFMILPPQNQFLVVRRASPAMDPDELAQLQDLGPYYFAELYDIVHAPGTTLTRTAVSRSAVHDSRGNYWHNVWLSDPGFGPSPSPELERAPQLANMKPIVIYVSAKFSDGVAWDIVRPSSDSASGIYRYALSEDEAFVPIERLDSAIEDLAALFEHRVLLGSTRPLVCNISRGGRRAGSGGHSFRISVIRGLRDRCLLRYEDGSVSMDVDDGEDESQSDAQSQSDDGECEPAGDVKVAHFELADEDLREVSSIAWDETIGRLCVSYSRHTRIAVFDFAAGASTLGC</sequence>
<gene>
    <name evidence="2" type="ORF">OH76DRAFT_1447352</name>
</gene>
<dbReference type="OrthoDB" id="3219396at2759"/>
<evidence type="ECO:0008006" key="4">
    <source>
        <dbReference type="Google" id="ProtNLM"/>
    </source>
</evidence>
<dbReference type="SUPFAM" id="SSF81383">
    <property type="entry name" value="F-box domain"/>
    <property type="match status" value="1"/>
</dbReference>
<dbReference type="InterPro" id="IPR036047">
    <property type="entry name" value="F-box-like_dom_sf"/>
</dbReference>
<name>A0A371CSA9_9APHY</name>
<proteinExistence type="predicted"/>
<accession>A0A371CSA9</accession>
<keyword evidence="3" id="KW-1185">Reference proteome</keyword>
<dbReference type="AlphaFoldDB" id="A0A371CSA9"/>
<reference evidence="2 3" key="1">
    <citation type="journal article" date="2018" name="Biotechnol. Biofuels">
        <title>Integrative visual omics of the white-rot fungus Polyporus brumalis exposes the biotechnological potential of its oxidative enzymes for delignifying raw plant biomass.</title>
        <authorList>
            <person name="Miyauchi S."/>
            <person name="Rancon A."/>
            <person name="Drula E."/>
            <person name="Hage H."/>
            <person name="Chaduli D."/>
            <person name="Favel A."/>
            <person name="Grisel S."/>
            <person name="Henrissat B."/>
            <person name="Herpoel-Gimbert I."/>
            <person name="Ruiz-Duenas F.J."/>
            <person name="Chevret D."/>
            <person name="Hainaut M."/>
            <person name="Lin J."/>
            <person name="Wang M."/>
            <person name="Pangilinan J."/>
            <person name="Lipzen A."/>
            <person name="Lesage-Meessen L."/>
            <person name="Navarro D."/>
            <person name="Riley R."/>
            <person name="Grigoriev I.V."/>
            <person name="Zhou S."/>
            <person name="Raouche S."/>
            <person name="Rosso M.N."/>
        </authorList>
    </citation>
    <scope>NUCLEOTIDE SEQUENCE [LARGE SCALE GENOMIC DNA]</scope>
    <source>
        <strain evidence="2 3">BRFM 1820</strain>
    </source>
</reference>
<evidence type="ECO:0000313" key="2">
    <source>
        <dbReference type="EMBL" id="RDX43172.1"/>
    </source>
</evidence>
<evidence type="ECO:0000313" key="3">
    <source>
        <dbReference type="Proteomes" id="UP000256964"/>
    </source>
</evidence>
<evidence type="ECO:0000256" key="1">
    <source>
        <dbReference type="SAM" id="MobiDB-lite"/>
    </source>
</evidence>
<dbReference type="EMBL" id="KZ857469">
    <property type="protein sequence ID" value="RDX43172.1"/>
    <property type="molecule type" value="Genomic_DNA"/>
</dbReference>
<feature type="region of interest" description="Disordered" evidence="1">
    <location>
        <begin position="553"/>
        <end position="578"/>
    </location>
</feature>
<dbReference type="Proteomes" id="UP000256964">
    <property type="component" value="Unassembled WGS sequence"/>
</dbReference>
<organism evidence="2 3">
    <name type="scientific">Lentinus brumalis</name>
    <dbReference type="NCBI Taxonomy" id="2498619"/>
    <lineage>
        <taxon>Eukaryota</taxon>
        <taxon>Fungi</taxon>
        <taxon>Dikarya</taxon>
        <taxon>Basidiomycota</taxon>
        <taxon>Agaricomycotina</taxon>
        <taxon>Agaricomycetes</taxon>
        <taxon>Polyporales</taxon>
        <taxon>Polyporaceae</taxon>
        <taxon>Lentinus</taxon>
    </lineage>
</organism>
<feature type="compositionally biased region" description="Acidic residues" evidence="1">
    <location>
        <begin position="555"/>
        <end position="564"/>
    </location>
</feature>
<protein>
    <recommendedName>
        <fullName evidence="4">F-box domain-containing protein</fullName>
    </recommendedName>
</protein>
<dbReference type="STRING" id="139420.A0A371CSA9"/>